<evidence type="ECO:0000313" key="2">
    <source>
        <dbReference type="EMBL" id="RQN22933.1"/>
    </source>
</evidence>
<sequence>MYTLILITLGAMLIKTLIFIGPMLILRCIPRKKYCAEELIACKFQEPKIYIKEHFDDVRDAKVERYYNMFKQDFKSKLQAKEITRAQVLQIKQYLKQQVYVYPKKPFRNDAHAIYTMLLAQDLTVEHLNKLQKILSA</sequence>
<keyword evidence="1" id="KW-1133">Transmembrane helix</keyword>
<evidence type="ECO:0000256" key="1">
    <source>
        <dbReference type="SAM" id="Phobius"/>
    </source>
</evidence>
<dbReference type="RefSeq" id="WP_124228924.1">
    <property type="nucleotide sequence ID" value="NZ_JACOGR010000019.1"/>
</dbReference>
<gene>
    <name evidence="2" type="ORF">EHZ11_14930</name>
</gene>
<dbReference type="AlphaFoldDB" id="A0AAE8FR11"/>
<dbReference type="EMBL" id="RQNR01000012">
    <property type="protein sequence ID" value="RQN22933.1"/>
    <property type="molecule type" value="Genomic_DNA"/>
</dbReference>
<feature type="transmembrane region" description="Helical" evidence="1">
    <location>
        <begin position="6"/>
        <end position="26"/>
    </location>
</feature>
<protein>
    <submittedName>
        <fullName evidence="2">Uncharacterized protein</fullName>
    </submittedName>
</protein>
<keyword evidence="1" id="KW-0472">Membrane</keyword>
<dbReference type="Proteomes" id="UP000273641">
    <property type="component" value="Unassembled WGS sequence"/>
</dbReference>
<reference evidence="2 3" key="1">
    <citation type="submission" date="2018-11" db="EMBL/GenBank/DDBJ databases">
        <title>Draft genome sequences of potential pathogenic Clostridium perfringens from environmental surface water in the North West Province, South Africa.</title>
        <authorList>
            <person name="Fourie J.C.J."/>
            <person name="Sanko T.J."/>
            <person name="Bezuidenhout C."/>
            <person name="Mienie C."/>
            <person name="Adeleke R."/>
        </authorList>
    </citation>
    <scope>NUCLEOTIDE SEQUENCE [LARGE SCALE GENOMIC DNA]</scope>
    <source>
        <strain evidence="2 3">SC4-C13</strain>
    </source>
</reference>
<keyword evidence="1" id="KW-0812">Transmembrane</keyword>
<evidence type="ECO:0000313" key="3">
    <source>
        <dbReference type="Proteomes" id="UP000273641"/>
    </source>
</evidence>
<organism evidence="2 3">
    <name type="scientific">Clostridium perfringens</name>
    <dbReference type="NCBI Taxonomy" id="1502"/>
    <lineage>
        <taxon>Bacteria</taxon>
        <taxon>Bacillati</taxon>
        <taxon>Bacillota</taxon>
        <taxon>Clostridia</taxon>
        <taxon>Eubacteriales</taxon>
        <taxon>Clostridiaceae</taxon>
        <taxon>Clostridium</taxon>
    </lineage>
</organism>
<name>A0AAE8FR11_CLOPF</name>
<proteinExistence type="predicted"/>
<accession>A0AAE8FR11</accession>
<comment type="caution">
    <text evidence="2">The sequence shown here is derived from an EMBL/GenBank/DDBJ whole genome shotgun (WGS) entry which is preliminary data.</text>
</comment>